<dbReference type="EMBL" id="JAWLKB010000044">
    <property type="protein sequence ID" value="MDV6271405.1"/>
    <property type="molecule type" value="Genomic_DNA"/>
</dbReference>
<dbReference type="Proteomes" id="UP001185927">
    <property type="component" value="Unassembled WGS sequence"/>
</dbReference>
<evidence type="ECO:0000313" key="2">
    <source>
        <dbReference type="Proteomes" id="UP001185927"/>
    </source>
</evidence>
<organism evidence="1 2">
    <name type="scientific">Rhodococcus globerulus</name>
    <dbReference type="NCBI Taxonomy" id="33008"/>
    <lineage>
        <taxon>Bacteria</taxon>
        <taxon>Bacillati</taxon>
        <taxon>Actinomycetota</taxon>
        <taxon>Actinomycetes</taxon>
        <taxon>Mycobacteriales</taxon>
        <taxon>Nocardiaceae</taxon>
        <taxon>Rhodococcus</taxon>
    </lineage>
</organism>
<sequence length="67" mass="7388">MTNDEEDRLIAQTQARLTTKFPSVSAEAVAEVVASAHAHFAGHRIRDFVPLLVERMAKEKLSTLVAL</sequence>
<dbReference type="Gene3D" id="1.10.8.1060">
    <property type="entry name" value="Corynebacterium glutamicum thioredoxin-dependent arsenate reductase, N-terminal domain"/>
    <property type="match status" value="1"/>
</dbReference>
<accession>A0ABU4C4H3</accession>
<gene>
    <name evidence="1" type="ORF">R3Q16_32860</name>
</gene>
<dbReference type="NCBIfam" id="NF046112">
    <property type="entry name" value="MSMEG_6209_Nter"/>
    <property type="match status" value="1"/>
</dbReference>
<dbReference type="RefSeq" id="WP_317545835.1">
    <property type="nucleotide sequence ID" value="NZ_JAWLKB010000044.1"/>
</dbReference>
<evidence type="ECO:0000313" key="1">
    <source>
        <dbReference type="EMBL" id="MDV6271405.1"/>
    </source>
</evidence>
<comment type="caution">
    <text evidence="1">The sequence shown here is derived from an EMBL/GenBank/DDBJ whole genome shotgun (WGS) entry which is preliminary data.</text>
</comment>
<keyword evidence="2" id="KW-1185">Reference proteome</keyword>
<protein>
    <submittedName>
        <fullName evidence="1">Uncharacterized protein</fullName>
    </submittedName>
</protein>
<reference evidence="1 2" key="1">
    <citation type="submission" date="2023-10" db="EMBL/GenBank/DDBJ databases">
        <title>Development of a sustainable strategy for remediation of hydrocarbon-contaminated territories based on the waste exchange concept.</title>
        <authorList>
            <person name="Krivoruchko A."/>
        </authorList>
    </citation>
    <scope>NUCLEOTIDE SEQUENCE [LARGE SCALE GENOMIC DNA]</scope>
    <source>
        <strain evidence="1 2">IEGM 1203</strain>
    </source>
</reference>
<proteinExistence type="predicted"/>
<name>A0ABU4C4H3_RHOGO</name>